<gene>
    <name evidence="1" type="ORF">SAMN04489707_100885</name>
</gene>
<dbReference type="RefSeq" id="WP_054255977.1">
    <property type="nucleotide sequence ID" value="NZ_CYIG01000012.1"/>
</dbReference>
<name>A0A1I7H4G3_9BURK</name>
<organism evidence="1 2">
    <name type="scientific">Paenacidovorax caeni</name>
    <dbReference type="NCBI Taxonomy" id="343013"/>
    <lineage>
        <taxon>Bacteria</taxon>
        <taxon>Pseudomonadati</taxon>
        <taxon>Pseudomonadota</taxon>
        <taxon>Betaproteobacteria</taxon>
        <taxon>Burkholderiales</taxon>
        <taxon>Comamonadaceae</taxon>
        <taxon>Paenacidovorax</taxon>
    </lineage>
</organism>
<dbReference type="EMBL" id="FPBX01000008">
    <property type="protein sequence ID" value="SFU55595.1"/>
    <property type="molecule type" value="Genomic_DNA"/>
</dbReference>
<protein>
    <submittedName>
        <fullName evidence="1">Uncharacterized protein</fullName>
    </submittedName>
</protein>
<accession>A0A1I7H4G3</accession>
<proteinExistence type="predicted"/>
<dbReference type="AlphaFoldDB" id="A0A1I7H4G3"/>
<evidence type="ECO:0000313" key="2">
    <source>
        <dbReference type="Proteomes" id="UP000183656"/>
    </source>
</evidence>
<sequence length="88" mass="9811">MQHLFTETRFMHCPGCGSDALEALTLQLGAEPPSGPFQPTGRPLKWLRATHGVALRGNQFQMCRACGMVFRQDDPSTLNDFLARYAKD</sequence>
<dbReference type="STRING" id="343013.SAMN04489707_100885"/>
<reference evidence="1 2" key="1">
    <citation type="submission" date="2016-10" db="EMBL/GenBank/DDBJ databases">
        <authorList>
            <person name="de Groot N.N."/>
        </authorList>
    </citation>
    <scope>NUCLEOTIDE SEQUENCE [LARGE SCALE GENOMIC DNA]</scope>
    <source>
        <strain evidence="1 2">R-24608</strain>
    </source>
</reference>
<dbReference type="Proteomes" id="UP000183656">
    <property type="component" value="Unassembled WGS sequence"/>
</dbReference>
<evidence type="ECO:0000313" key="1">
    <source>
        <dbReference type="EMBL" id="SFU55595.1"/>
    </source>
</evidence>
<keyword evidence="2" id="KW-1185">Reference proteome</keyword>